<organism evidence="2 3">
    <name type="scientific">Ephemerocybe angulata</name>
    <dbReference type="NCBI Taxonomy" id="980116"/>
    <lineage>
        <taxon>Eukaryota</taxon>
        <taxon>Fungi</taxon>
        <taxon>Dikarya</taxon>
        <taxon>Basidiomycota</taxon>
        <taxon>Agaricomycotina</taxon>
        <taxon>Agaricomycetes</taxon>
        <taxon>Agaricomycetidae</taxon>
        <taxon>Agaricales</taxon>
        <taxon>Agaricineae</taxon>
        <taxon>Psathyrellaceae</taxon>
        <taxon>Ephemerocybe</taxon>
    </lineage>
</organism>
<dbReference type="EMBL" id="JAACJK010000219">
    <property type="protein sequence ID" value="KAF5317126.1"/>
    <property type="molecule type" value="Genomic_DNA"/>
</dbReference>
<dbReference type="InterPro" id="IPR001810">
    <property type="entry name" value="F-box_dom"/>
</dbReference>
<gene>
    <name evidence="2" type="ORF">D9611_003508</name>
</gene>
<dbReference type="Proteomes" id="UP000541558">
    <property type="component" value="Unassembled WGS sequence"/>
</dbReference>
<proteinExistence type="predicted"/>
<dbReference type="SUPFAM" id="SSF81383">
    <property type="entry name" value="F-box domain"/>
    <property type="match status" value="1"/>
</dbReference>
<dbReference type="InterPro" id="IPR036047">
    <property type="entry name" value="F-box-like_dom_sf"/>
</dbReference>
<dbReference type="Pfam" id="PF12937">
    <property type="entry name" value="F-box-like"/>
    <property type="match status" value="1"/>
</dbReference>
<protein>
    <recommendedName>
        <fullName evidence="1">F-box domain-containing protein</fullName>
    </recommendedName>
</protein>
<sequence length="598" mass="67850">MSTVPSCLPNIELYGHFSVSNESPEDEDLDAIQALLRQPRGEMEALSAQLLQLQAAMAEIHAKRQRIEAHIRPLRAIASPIRRLPDDILQEIFLWCLSGTHYPTLDPLQAPLLLMQICRRWRYVANDTRRLWTSIHIPIPVLHIPPQSMPLVYAENERYKLKAKFIGIADAFVAVVEAWIGRIGGCGLSFSVFQEDHQSREEDACLQSVLEVLLRRSTQWESVDIATPLRSVGAIVDVQPEDVPTMRSLSAWSTSRHQLTRTGAFPFALGGAGLAPQQELLPSWKCSRIFEAPLLESLSLFRIDEPLVVMPINWARLTSLVIEKQGTLAEFGYVDRAIVIDLPVIASVLRQCIHLQRARLALTPCAPEPPSNHGELVEPIQLPSLVSLAFFEDKSSSLSLFKILETPCLRKLEFQTSRKPDPAAGNGVNYTFSLPPFLRRYGPKIEQLTLDTQYILPLDRVKCWETLPGLRKLRLRPSTFESVKYPGDEQGMLPFTNCDLRQFQVPFSAPNVMPKLRSFECTTLSTLSDRGVFEFLKDRKKLGLRRAKLSYEKDWDRPVNNFAEEVGSLRVGMDIVLEKKIRPSFVQPRHGLKARRWR</sequence>
<comment type="caution">
    <text evidence="2">The sequence shown here is derived from an EMBL/GenBank/DDBJ whole genome shotgun (WGS) entry which is preliminary data.</text>
</comment>
<keyword evidence="3" id="KW-1185">Reference proteome</keyword>
<evidence type="ECO:0000313" key="2">
    <source>
        <dbReference type="EMBL" id="KAF5317126.1"/>
    </source>
</evidence>
<feature type="domain" description="F-box" evidence="1">
    <location>
        <begin position="81"/>
        <end position="137"/>
    </location>
</feature>
<evidence type="ECO:0000259" key="1">
    <source>
        <dbReference type="Pfam" id="PF12937"/>
    </source>
</evidence>
<dbReference type="AlphaFoldDB" id="A0A8H5EYM0"/>
<accession>A0A8H5EYM0</accession>
<dbReference type="Gene3D" id="1.20.1280.50">
    <property type="match status" value="1"/>
</dbReference>
<dbReference type="OrthoDB" id="3365698at2759"/>
<evidence type="ECO:0000313" key="3">
    <source>
        <dbReference type="Proteomes" id="UP000541558"/>
    </source>
</evidence>
<reference evidence="2 3" key="1">
    <citation type="journal article" date="2020" name="ISME J.">
        <title>Uncovering the hidden diversity of litter-decomposition mechanisms in mushroom-forming fungi.</title>
        <authorList>
            <person name="Floudas D."/>
            <person name="Bentzer J."/>
            <person name="Ahren D."/>
            <person name="Johansson T."/>
            <person name="Persson P."/>
            <person name="Tunlid A."/>
        </authorList>
    </citation>
    <scope>NUCLEOTIDE SEQUENCE [LARGE SCALE GENOMIC DNA]</scope>
    <source>
        <strain evidence="2 3">CBS 175.51</strain>
    </source>
</reference>
<name>A0A8H5EYM0_9AGAR</name>